<sequence>MRFKINASDVAGLLRKKPFKGCYEEAVIKTFNNLPETAAILTRLKAKTGQKTLDEFKKTAFTPAVYEAKKVATEAIKQADRADDIRAEAAKMQVKLEQAVRENRAPEIVEEIFRQVEIKKKEVAAVAHVPSVQVALARQEAVVAKEIASQPLPQEVKERLVQEARAELVKERGTRGEEAILNTHEVERGTRIQDRNTRGLRIDYESFAIVGRIDGYDEENQLVVEVKNRESAKVWNGGTPEYDIIQLRVYMRALKCDGELVEHYKKTGETRRTMFSDNDEEWDEIEEALMCAVEELQELSNQPSRLQRILEDSTR</sequence>
<name>A0A6C0M2J7_9ZZZZ</name>
<dbReference type="Gene3D" id="3.90.320.10">
    <property type="match status" value="1"/>
</dbReference>
<protein>
    <submittedName>
        <fullName evidence="1">Uncharacterized protein</fullName>
    </submittedName>
</protein>
<evidence type="ECO:0000313" key="1">
    <source>
        <dbReference type="EMBL" id="QHU36475.1"/>
    </source>
</evidence>
<organism evidence="1">
    <name type="scientific">viral metagenome</name>
    <dbReference type="NCBI Taxonomy" id="1070528"/>
    <lineage>
        <taxon>unclassified sequences</taxon>
        <taxon>metagenomes</taxon>
        <taxon>organismal metagenomes</taxon>
    </lineage>
</organism>
<proteinExistence type="predicted"/>
<reference evidence="1" key="1">
    <citation type="journal article" date="2020" name="Nature">
        <title>Giant virus diversity and host interactions through global metagenomics.</title>
        <authorList>
            <person name="Schulz F."/>
            <person name="Roux S."/>
            <person name="Paez-Espino D."/>
            <person name="Jungbluth S."/>
            <person name="Walsh D.A."/>
            <person name="Denef V.J."/>
            <person name="McMahon K.D."/>
            <person name="Konstantinidis K.T."/>
            <person name="Eloe-Fadrosh E.A."/>
            <person name="Kyrpides N.C."/>
            <person name="Woyke T."/>
        </authorList>
    </citation>
    <scope>NUCLEOTIDE SEQUENCE</scope>
    <source>
        <strain evidence="1">GVMAG-S-1035231-58</strain>
    </source>
</reference>
<accession>A0A6C0M2J7</accession>
<dbReference type="EMBL" id="MN740639">
    <property type="protein sequence ID" value="QHU36475.1"/>
    <property type="molecule type" value="Genomic_DNA"/>
</dbReference>
<dbReference type="InterPro" id="IPR011604">
    <property type="entry name" value="PDDEXK-like_dom_sf"/>
</dbReference>
<dbReference type="AlphaFoldDB" id="A0A6C0M2J7"/>